<dbReference type="AlphaFoldDB" id="A0A8D0C5M4"/>
<protein>
    <submittedName>
        <fullName evidence="1">Uncharacterized protein</fullName>
    </submittedName>
</protein>
<keyword evidence="2" id="KW-1185">Reference proteome</keyword>
<proteinExistence type="predicted"/>
<reference evidence="1" key="2">
    <citation type="submission" date="2025-09" db="UniProtKB">
        <authorList>
            <consortium name="Ensembl"/>
        </authorList>
    </citation>
    <scope>IDENTIFICATION</scope>
</reference>
<accession>A0A8D0C5M4</accession>
<organism evidence="1 2">
    <name type="scientific">Salvator merianae</name>
    <name type="common">Argentine black and white tegu</name>
    <name type="synonym">Tupinambis merianae</name>
    <dbReference type="NCBI Taxonomy" id="96440"/>
    <lineage>
        <taxon>Eukaryota</taxon>
        <taxon>Metazoa</taxon>
        <taxon>Chordata</taxon>
        <taxon>Craniata</taxon>
        <taxon>Vertebrata</taxon>
        <taxon>Euteleostomi</taxon>
        <taxon>Lepidosauria</taxon>
        <taxon>Squamata</taxon>
        <taxon>Bifurcata</taxon>
        <taxon>Unidentata</taxon>
        <taxon>Episquamata</taxon>
        <taxon>Laterata</taxon>
        <taxon>Teiioidea</taxon>
        <taxon>Teiidae</taxon>
        <taxon>Salvator</taxon>
    </lineage>
</organism>
<dbReference type="PROSITE" id="PS51257">
    <property type="entry name" value="PROKAR_LIPOPROTEIN"/>
    <property type="match status" value="1"/>
</dbReference>
<evidence type="ECO:0000313" key="2">
    <source>
        <dbReference type="Proteomes" id="UP000694421"/>
    </source>
</evidence>
<sequence length="120" mass="12811">MCVSGKSTNSTGCCASSCSCLLTLPCDTHPSSLLPNPSSAHAGEGFTGKSRLKSTIQPIVKESSLGCCRKAWGYFPGKLYGLRSFSSTGSQPKSDHTLIRRNRHLNKPKLPHCPELLSSS</sequence>
<evidence type="ECO:0000313" key="1">
    <source>
        <dbReference type="Ensembl" id="ENSSMRP00000017580.1"/>
    </source>
</evidence>
<reference evidence="1" key="1">
    <citation type="submission" date="2025-08" db="UniProtKB">
        <authorList>
            <consortium name="Ensembl"/>
        </authorList>
    </citation>
    <scope>IDENTIFICATION</scope>
</reference>
<dbReference type="Ensembl" id="ENSSMRT00000020583.1">
    <property type="protein sequence ID" value="ENSSMRP00000017580.1"/>
    <property type="gene ID" value="ENSSMRG00000013700.1"/>
</dbReference>
<name>A0A8D0C5M4_SALMN</name>
<dbReference type="Proteomes" id="UP000694421">
    <property type="component" value="Unplaced"/>
</dbReference>